<dbReference type="SUPFAM" id="SSF141371">
    <property type="entry name" value="PilZ domain-like"/>
    <property type="match status" value="2"/>
</dbReference>
<organism evidence="2 3">
    <name type="scientific">Vibrio splendidus</name>
    <dbReference type="NCBI Taxonomy" id="29497"/>
    <lineage>
        <taxon>Bacteria</taxon>
        <taxon>Pseudomonadati</taxon>
        <taxon>Pseudomonadota</taxon>
        <taxon>Gammaproteobacteria</taxon>
        <taxon>Vibrionales</taxon>
        <taxon>Vibrionaceae</taxon>
        <taxon>Vibrio</taxon>
    </lineage>
</organism>
<dbReference type="InterPro" id="IPR009875">
    <property type="entry name" value="PilZ_domain"/>
</dbReference>
<protein>
    <recommendedName>
        <fullName evidence="1">PilZ domain-containing protein</fullName>
    </recommendedName>
</protein>
<dbReference type="Pfam" id="PF07238">
    <property type="entry name" value="PilZ"/>
    <property type="match status" value="1"/>
</dbReference>
<dbReference type="Proteomes" id="UP000235330">
    <property type="component" value="Unassembled WGS sequence"/>
</dbReference>
<comment type="caution">
    <text evidence="2">The sequence shown here is derived from an EMBL/GenBank/DDBJ whole genome shotgun (WGS) entry which is preliminary data.</text>
</comment>
<reference evidence="3" key="1">
    <citation type="submission" date="2016-07" db="EMBL/GenBank/DDBJ databases">
        <title>Nontailed viruses are major unrecognized killers of bacteria in the ocean.</title>
        <authorList>
            <person name="Kauffman K."/>
            <person name="Hussain F."/>
            <person name="Yang J."/>
            <person name="Arevalo P."/>
            <person name="Brown J."/>
            <person name="Cutler M."/>
            <person name="Kelly L."/>
            <person name="Polz M.F."/>
        </authorList>
    </citation>
    <scope>NUCLEOTIDE SEQUENCE [LARGE SCALE GENOMIC DNA]</scope>
    <source>
        <strain evidence="3">10N.261.55.E11</strain>
    </source>
</reference>
<proteinExistence type="predicted"/>
<dbReference type="RefSeq" id="WP_076678369.1">
    <property type="nucleotide sequence ID" value="NZ_CAWMVP010000031.1"/>
</dbReference>
<dbReference type="AlphaFoldDB" id="A0A2N7FGZ5"/>
<sequence>MHKDKNLELFRYLKPGTKTAGVLEFGPDDSIPISTLYIGHKEEQYLILELSQKATEALTLRKLINVDIIVRAITDTELGHIVAFKTNVLAHITSPAHLIFLRPPSSFATKPIREHERYKVRLSCEVTFDTLSLDATLVDFSVSGCGVYITQQSDIDVGWKIQVNSVLSEHLDNEQAYNVVSKKRHGQGWLLGIQFPEHLDMSDELKTLLLEQAFVAGFV</sequence>
<accession>A0A2N7FGZ5</accession>
<dbReference type="InterPro" id="IPR012349">
    <property type="entry name" value="Split_barrel_FMN-bd"/>
</dbReference>
<dbReference type="OrthoDB" id="5915058at2"/>
<dbReference type="Gene3D" id="2.30.110.10">
    <property type="entry name" value="Electron Transport, Fmn-binding Protein, Chain A"/>
    <property type="match status" value="1"/>
</dbReference>
<dbReference type="EMBL" id="MCWU01000013">
    <property type="protein sequence ID" value="PMJ68566.1"/>
    <property type="molecule type" value="Genomic_DNA"/>
</dbReference>
<dbReference type="Gene3D" id="2.40.10.220">
    <property type="entry name" value="predicted glycosyltransferase like domains"/>
    <property type="match status" value="1"/>
</dbReference>
<evidence type="ECO:0000313" key="3">
    <source>
        <dbReference type="Proteomes" id="UP000235330"/>
    </source>
</evidence>
<feature type="domain" description="PilZ" evidence="1">
    <location>
        <begin position="112"/>
        <end position="206"/>
    </location>
</feature>
<gene>
    <name evidence="2" type="ORF">BCU17_01960</name>
</gene>
<dbReference type="GO" id="GO:0035438">
    <property type="term" value="F:cyclic-di-GMP binding"/>
    <property type="evidence" value="ECO:0007669"/>
    <property type="project" value="InterPro"/>
</dbReference>
<name>A0A2N7FGZ5_VIBSP</name>
<evidence type="ECO:0000313" key="2">
    <source>
        <dbReference type="EMBL" id="PMJ68566.1"/>
    </source>
</evidence>
<evidence type="ECO:0000259" key="1">
    <source>
        <dbReference type="Pfam" id="PF07238"/>
    </source>
</evidence>